<dbReference type="Proteomes" id="UP000199337">
    <property type="component" value="Unassembled WGS sequence"/>
</dbReference>
<evidence type="ECO:0000313" key="7">
    <source>
        <dbReference type="EMBL" id="SFG72043.1"/>
    </source>
</evidence>
<feature type="transmembrane region" description="Helical" evidence="4">
    <location>
        <begin position="183"/>
        <end position="201"/>
    </location>
</feature>
<feature type="domain" description="Methyl-accepting transducer" evidence="5">
    <location>
        <begin position="254"/>
        <end position="504"/>
    </location>
</feature>
<dbReference type="SMART" id="SM00304">
    <property type="entry name" value="HAMP"/>
    <property type="match status" value="1"/>
</dbReference>
<evidence type="ECO:0000313" key="8">
    <source>
        <dbReference type="Proteomes" id="UP000199337"/>
    </source>
</evidence>
<dbReference type="Pfam" id="PF00672">
    <property type="entry name" value="HAMP"/>
    <property type="match status" value="1"/>
</dbReference>
<dbReference type="PANTHER" id="PTHR32089">
    <property type="entry name" value="METHYL-ACCEPTING CHEMOTAXIS PROTEIN MCPB"/>
    <property type="match status" value="1"/>
</dbReference>
<keyword evidence="8" id="KW-1185">Reference proteome</keyword>
<dbReference type="InterPro" id="IPR024478">
    <property type="entry name" value="HlyB_4HB_MCP"/>
</dbReference>
<proteinExistence type="inferred from homology"/>
<accession>A0A1I2U4X6</accession>
<dbReference type="SMART" id="SM00283">
    <property type="entry name" value="MA"/>
    <property type="match status" value="1"/>
</dbReference>
<dbReference type="FunFam" id="1.10.287.950:FF:000001">
    <property type="entry name" value="Methyl-accepting chemotaxis sensory transducer"/>
    <property type="match status" value="1"/>
</dbReference>
<keyword evidence="4" id="KW-0472">Membrane</keyword>
<dbReference type="PANTHER" id="PTHR32089:SF112">
    <property type="entry name" value="LYSOZYME-LIKE PROTEIN-RELATED"/>
    <property type="match status" value="1"/>
</dbReference>
<evidence type="ECO:0000259" key="6">
    <source>
        <dbReference type="PROSITE" id="PS50885"/>
    </source>
</evidence>
<organism evidence="7 8">
    <name type="scientific">Desulfotruncus arcticus DSM 17038</name>
    <dbReference type="NCBI Taxonomy" id="1121424"/>
    <lineage>
        <taxon>Bacteria</taxon>
        <taxon>Bacillati</taxon>
        <taxon>Bacillota</taxon>
        <taxon>Clostridia</taxon>
        <taxon>Eubacteriales</taxon>
        <taxon>Desulfallaceae</taxon>
        <taxon>Desulfotruncus</taxon>
    </lineage>
</organism>
<dbReference type="PROSITE" id="PS50885">
    <property type="entry name" value="HAMP"/>
    <property type="match status" value="1"/>
</dbReference>
<dbReference type="PROSITE" id="PS50111">
    <property type="entry name" value="CHEMOTAXIS_TRANSDUC_2"/>
    <property type="match status" value="1"/>
</dbReference>
<dbReference type="CDD" id="cd06225">
    <property type="entry name" value="HAMP"/>
    <property type="match status" value="1"/>
</dbReference>
<dbReference type="SUPFAM" id="SSF58104">
    <property type="entry name" value="Methyl-accepting chemotaxis protein (MCP) signaling domain"/>
    <property type="match status" value="1"/>
</dbReference>
<dbReference type="Pfam" id="PF00015">
    <property type="entry name" value="MCPsignal"/>
    <property type="match status" value="1"/>
</dbReference>
<dbReference type="CDD" id="cd11386">
    <property type="entry name" value="MCP_signal"/>
    <property type="match status" value="1"/>
</dbReference>
<dbReference type="AlphaFoldDB" id="A0A1I2U4X6"/>
<dbReference type="Gene3D" id="1.10.287.950">
    <property type="entry name" value="Methyl-accepting chemotaxis protein"/>
    <property type="match status" value="1"/>
</dbReference>
<dbReference type="GO" id="GO:0006935">
    <property type="term" value="P:chemotaxis"/>
    <property type="evidence" value="ECO:0007669"/>
    <property type="project" value="UniProtKB-ARBA"/>
</dbReference>
<dbReference type="InterPro" id="IPR003660">
    <property type="entry name" value="HAMP_dom"/>
</dbReference>
<evidence type="ECO:0000259" key="5">
    <source>
        <dbReference type="PROSITE" id="PS50111"/>
    </source>
</evidence>
<evidence type="ECO:0000256" key="4">
    <source>
        <dbReference type="SAM" id="Phobius"/>
    </source>
</evidence>
<evidence type="ECO:0000256" key="2">
    <source>
        <dbReference type="ARBA" id="ARBA00029447"/>
    </source>
</evidence>
<dbReference type="OrthoDB" id="5392220at2"/>
<comment type="similarity">
    <text evidence="2">Belongs to the methyl-accepting chemotaxis (MCP) protein family.</text>
</comment>
<dbReference type="GO" id="GO:0007165">
    <property type="term" value="P:signal transduction"/>
    <property type="evidence" value="ECO:0007669"/>
    <property type="project" value="UniProtKB-KW"/>
</dbReference>
<reference evidence="8" key="1">
    <citation type="submission" date="2016-10" db="EMBL/GenBank/DDBJ databases">
        <authorList>
            <person name="Varghese N."/>
            <person name="Submissions S."/>
        </authorList>
    </citation>
    <scope>NUCLEOTIDE SEQUENCE [LARGE SCALE GENOMIC DNA]</scope>
    <source>
        <strain evidence="8">DSM 17038</strain>
    </source>
</reference>
<dbReference type="EMBL" id="FOOX01000008">
    <property type="protein sequence ID" value="SFG72043.1"/>
    <property type="molecule type" value="Genomic_DNA"/>
</dbReference>
<gene>
    <name evidence="7" type="ORF">SAMN05660649_02499</name>
</gene>
<keyword evidence="4" id="KW-1133">Transmembrane helix</keyword>
<name>A0A1I2U4X6_9FIRM</name>
<dbReference type="STRING" id="341036.SAMN05660649_02499"/>
<sequence>MKMTIGMKIGGGFALLILFMAAVAIQSFLIMGNTISNASDVGQRVVRLSLDYQINDTFKELSRDIRAYLLYGDQKYYNEYEQDIKETQSLLEKRLNNCTAQARPQLEEVLSKVTEYNRQIDGRAIPLVREGKLQEAVIEAQSVASYASDAEEILAKLIKENEQKTTGVVDKMQSGAAGGRSRVILISVLALVAGILIAVLITRMITRPILATVHEAGRIAEGDLTGEELVVRTRDEIARLAEAFNRMRANLREVVGQIIQSAGQVAESSSQLAAQAEQTAAGANDTASTMSEMASTVDQVTGNAQNVSAAAEQAASRAAEGAGGVERVIGQMKAIEQSAANVSTAINALNHTTGRITQILDLITQIADQTNLLALNAAIEAARAGEHGRGFAVVAEEVRKLAEQSASAAKEIYELITTVQDESGKAVEVMAAGAAEVAEGSKVISEVGANIKAINFAIEDVARQVQEMAAATEEISAGVQNVAGTTEEQTSAMEEVSASTEELTVLAGELDRLAERFRV</sequence>
<protein>
    <submittedName>
        <fullName evidence="7">Methyl-accepting chemotaxis protein</fullName>
    </submittedName>
</protein>
<feature type="domain" description="HAMP" evidence="6">
    <location>
        <begin position="203"/>
        <end position="256"/>
    </location>
</feature>
<evidence type="ECO:0000256" key="1">
    <source>
        <dbReference type="ARBA" id="ARBA00023224"/>
    </source>
</evidence>
<dbReference type="InterPro" id="IPR004089">
    <property type="entry name" value="MCPsignal_dom"/>
</dbReference>
<keyword evidence="1 3" id="KW-0807">Transducer</keyword>
<dbReference type="GO" id="GO:0016020">
    <property type="term" value="C:membrane"/>
    <property type="evidence" value="ECO:0007669"/>
    <property type="project" value="InterPro"/>
</dbReference>
<dbReference type="Pfam" id="PF12729">
    <property type="entry name" value="4HB_MCP_1"/>
    <property type="match status" value="1"/>
</dbReference>
<evidence type="ECO:0000256" key="3">
    <source>
        <dbReference type="PROSITE-ProRule" id="PRU00284"/>
    </source>
</evidence>
<keyword evidence="4" id="KW-0812">Transmembrane</keyword>